<dbReference type="Gene3D" id="1.10.10.10">
    <property type="entry name" value="Winged helix-like DNA-binding domain superfamily/Winged helix DNA-binding domain"/>
    <property type="match status" value="1"/>
</dbReference>
<dbReference type="InterPro" id="IPR036388">
    <property type="entry name" value="WH-like_DNA-bd_sf"/>
</dbReference>
<dbReference type="InterPro" id="IPR036390">
    <property type="entry name" value="WH_DNA-bd_sf"/>
</dbReference>
<dbReference type="InterPro" id="IPR005119">
    <property type="entry name" value="LysR_subst-bd"/>
</dbReference>
<dbReference type="SUPFAM" id="SSF53850">
    <property type="entry name" value="Periplasmic binding protein-like II"/>
    <property type="match status" value="1"/>
</dbReference>
<accession>A0A1H9RU84</accession>
<dbReference type="GO" id="GO:0003700">
    <property type="term" value="F:DNA-binding transcription factor activity"/>
    <property type="evidence" value="ECO:0007669"/>
    <property type="project" value="InterPro"/>
</dbReference>
<dbReference type="PANTHER" id="PTHR30346">
    <property type="entry name" value="TRANSCRIPTIONAL DUAL REGULATOR HCAR-RELATED"/>
    <property type="match status" value="1"/>
</dbReference>
<keyword evidence="4" id="KW-0804">Transcription</keyword>
<dbReference type="OrthoDB" id="79118at2"/>
<feature type="domain" description="HTH lysR-type" evidence="5">
    <location>
        <begin position="5"/>
        <end position="62"/>
    </location>
</feature>
<evidence type="ECO:0000313" key="6">
    <source>
        <dbReference type="EMBL" id="SER76207.1"/>
    </source>
</evidence>
<reference evidence="7" key="1">
    <citation type="submission" date="2016-10" db="EMBL/GenBank/DDBJ databases">
        <authorList>
            <person name="Varghese N."/>
            <person name="Submissions S."/>
        </authorList>
    </citation>
    <scope>NUCLEOTIDE SEQUENCE [LARGE SCALE GENOMIC DNA]</scope>
    <source>
        <strain evidence="7">CGMCC 4.6825</strain>
    </source>
</reference>
<dbReference type="PROSITE" id="PS50931">
    <property type="entry name" value="HTH_LYSR"/>
    <property type="match status" value="1"/>
</dbReference>
<keyword evidence="3 6" id="KW-0238">DNA-binding</keyword>
<dbReference type="FunFam" id="1.10.10.10:FF:000001">
    <property type="entry name" value="LysR family transcriptional regulator"/>
    <property type="match status" value="1"/>
</dbReference>
<dbReference type="SUPFAM" id="SSF46785">
    <property type="entry name" value="Winged helix' DNA-binding domain"/>
    <property type="match status" value="1"/>
</dbReference>
<dbReference type="Pfam" id="PF00126">
    <property type="entry name" value="HTH_1"/>
    <property type="match status" value="1"/>
</dbReference>
<dbReference type="Gene3D" id="3.40.190.10">
    <property type="entry name" value="Periplasmic binding protein-like II"/>
    <property type="match status" value="2"/>
</dbReference>
<sequence>MNGGLETRELRCFVAVAEELHFGAAAVRLGLAQSVVSRTIAGMERRLGARLLDRTTRVVRLTEAGSVLHGRATVALAAIEAAERAVGRAGGPAAKLVVVAKPDGDGGLLGPCLHAYARDPEAVPVELALVGTHELVPRLRDGRADAALIQVPFDAAGLDHEELVREHRVAALPCDHPLAGADSLALADLRDEPVARWAAASPEVDAYYRGRDPESEHCAVETAGPVVSGLAEALRLVELGRAVTFLPLSVARRFSGRALTYRTVQGLSPSRLVVAWPQSARSRALAAFVRTASETARSAG</sequence>
<comment type="similarity">
    <text evidence="1">Belongs to the LysR transcriptional regulatory family.</text>
</comment>
<protein>
    <submittedName>
        <fullName evidence="6">DNA-binding transcriptional regulator, LysR family</fullName>
    </submittedName>
</protein>
<evidence type="ECO:0000256" key="1">
    <source>
        <dbReference type="ARBA" id="ARBA00009437"/>
    </source>
</evidence>
<keyword evidence="2" id="KW-0805">Transcription regulation</keyword>
<dbReference type="Pfam" id="PF03466">
    <property type="entry name" value="LysR_substrate"/>
    <property type="match status" value="1"/>
</dbReference>
<keyword evidence="7" id="KW-1185">Reference proteome</keyword>
<organism evidence="6 7">
    <name type="scientific">Streptomyces qinglanensis</name>
    <dbReference type="NCBI Taxonomy" id="943816"/>
    <lineage>
        <taxon>Bacteria</taxon>
        <taxon>Bacillati</taxon>
        <taxon>Actinomycetota</taxon>
        <taxon>Actinomycetes</taxon>
        <taxon>Kitasatosporales</taxon>
        <taxon>Streptomycetaceae</taxon>
        <taxon>Streptomyces</taxon>
    </lineage>
</organism>
<name>A0A1H9RU84_9ACTN</name>
<evidence type="ECO:0000256" key="3">
    <source>
        <dbReference type="ARBA" id="ARBA00023125"/>
    </source>
</evidence>
<proteinExistence type="inferred from homology"/>
<dbReference type="Proteomes" id="UP000182841">
    <property type="component" value="Unassembled WGS sequence"/>
</dbReference>
<dbReference type="GO" id="GO:0032993">
    <property type="term" value="C:protein-DNA complex"/>
    <property type="evidence" value="ECO:0007669"/>
    <property type="project" value="TreeGrafter"/>
</dbReference>
<dbReference type="GO" id="GO:0003677">
    <property type="term" value="F:DNA binding"/>
    <property type="evidence" value="ECO:0007669"/>
    <property type="project" value="UniProtKB-KW"/>
</dbReference>
<evidence type="ECO:0000256" key="4">
    <source>
        <dbReference type="ARBA" id="ARBA00023163"/>
    </source>
</evidence>
<evidence type="ECO:0000256" key="2">
    <source>
        <dbReference type="ARBA" id="ARBA00023015"/>
    </source>
</evidence>
<dbReference type="PANTHER" id="PTHR30346:SF0">
    <property type="entry name" value="HCA OPERON TRANSCRIPTIONAL ACTIVATOR HCAR"/>
    <property type="match status" value="1"/>
</dbReference>
<evidence type="ECO:0000259" key="5">
    <source>
        <dbReference type="PROSITE" id="PS50931"/>
    </source>
</evidence>
<dbReference type="RefSeq" id="WP_074999871.1">
    <property type="nucleotide sequence ID" value="NZ_FOGO01000004.1"/>
</dbReference>
<gene>
    <name evidence="6" type="ORF">SAMN05421870_10442</name>
</gene>
<evidence type="ECO:0000313" key="7">
    <source>
        <dbReference type="Proteomes" id="UP000182841"/>
    </source>
</evidence>
<dbReference type="EMBL" id="FOGO01000004">
    <property type="protein sequence ID" value="SER76207.1"/>
    <property type="molecule type" value="Genomic_DNA"/>
</dbReference>
<dbReference type="InterPro" id="IPR000847">
    <property type="entry name" value="LysR_HTH_N"/>
</dbReference>
<dbReference type="AlphaFoldDB" id="A0A1H9RU84"/>